<gene>
    <name evidence="3" type="ORF">CRP01_28065</name>
</gene>
<keyword evidence="2" id="KW-0732">Signal</keyword>
<evidence type="ECO:0000313" key="4">
    <source>
        <dbReference type="Proteomes" id="UP000223913"/>
    </source>
</evidence>
<comment type="caution">
    <text evidence="3">The sequence shown here is derived from an EMBL/GenBank/DDBJ whole genome shotgun (WGS) entry which is preliminary data.</text>
</comment>
<evidence type="ECO:0000256" key="2">
    <source>
        <dbReference type="SAM" id="SignalP"/>
    </source>
</evidence>
<dbReference type="EMBL" id="PDUD01000033">
    <property type="protein sequence ID" value="PHN03252.1"/>
    <property type="molecule type" value="Genomic_DNA"/>
</dbReference>
<evidence type="ECO:0000256" key="1">
    <source>
        <dbReference type="SAM" id="MobiDB-lite"/>
    </source>
</evidence>
<dbReference type="Proteomes" id="UP000223913">
    <property type="component" value="Unassembled WGS sequence"/>
</dbReference>
<feature type="region of interest" description="Disordered" evidence="1">
    <location>
        <begin position="24"/>
        <end position="45"/>
    </location>
</feature>
<dbReference type="OrthoDB" id="1436925at2"/>
<keyword evidence="4" id="KW-1185">Reference proteome</keyword>
<name>A0A2D0N3X8_FLAN2</name>
<sequence length="166" mass="18795">MKLFFVSAFALLVSVTFMACGNKATSNSEETTAAETSDSRFTTDQLTSQQQTWDKVMAIHDEVMPKMGTMHQLTKSLKTQWESNESLDTATKDDISIAIQELESADEGMWDWMHNLKQLKPLQESEAHDAIIKYLKDQEQSIILVREEMNNSMAKADSILKALEVE</sequence>
<accession>A0A2D0N3X8</accession>
<organism evidence="3 4">
    <name type="scientific">Flavilitoribacter nigricans (strain ATCC 23147 / DSM 23189 / NBRC 102662 / NCIMB 1420 / SS-2)</name>
    <name type="common">Lewinella nigricans</name>
    <dbReference type="NCBI Taxonomy" id="1122177"/>
    <lineage>
        <taxon>Bacteria</taxon>
        <taxon>Pseudomonadati</taxon>
        <taxon>Bacteroidota</taxon>
        <taxon>Saprospiria</taxon>
        <taxon>Saprospirales</taxon>
        <taxon>Lewinellaceae</taxon>
        <taxon>Flavilitoribacter</taxon>
    </lineage>
</organism>
<feature type="chain" id="PRO_5012926162" description="Viral A-type inclusion protein" evidence="2">
    <location>
        <begin position="20"/>
        <end position="166"/>
    </location>
</feature>
<feature type="compositionally biased region" description="Low complexity" evidence="1">
    <location>
        <begin position="24"/>
        <end position="36"/>
    </location>
</feature>
<dbReference type="AlphaFoldDB" id="A0A2D0N3X8"/>
<protein>
    <recommendedName>
        <fullName evidence="5">Viral A-type inclusion protein</fullName>
    </recommendedName>
</protein>
<evidence type="ECO:0008006" key="5">
    <source>
        <dbReference type="Google" id="ProtNLM"/>
    </source>
</evidence>
<evidence type="ECO:0000313" key="3">
    <source>
        <dbReference type="EMBL" id="PHN03252.1"/>
    </source>
</evidence>
<proteinExistence type="predicted"/>
<dbReference type="PROSITE" id="PS51257">
    <property type="entry name" value="PROKAR_LIPOPROTEIN"/>
    <property type="match status" value="1"/>
</dbReference>
<reference evidence="3 4" key="1">
    <citation type="submission" date="2017-10" db="EMBL/GenBank/DDBJ databases">
        <title>The draft genome sequence of Lewinella nigricans NBRC 102662.</title>
        <authorList>
            <person name="Wang K."/>
        </authorList>
    </citation>
    <scope>NUCLEOTIDE SEQUENCE [LARGE SCALE GENOMIC DNA]</scope>
    <source>
        <strain evidence="3 4">NBRC 102662</strain>
    </source>
</reference>
<dbReference type="RefSeq" id="WP_099153381.1">
    <property type="nucleotide sequence ID" value="NZ_PDUD01000033.1"/>
</dbReference>
<feature type="signal peptide" evidence="2">
    <location>
        <begin position="1"/>
        <end position="19"/>
    </location>
</feature>